<dbReference type="OrthoDB" id="208855at2"/>
<dbReference type="Pfam" id="PF25045">
    <property type="entry name" value="vWA_Ro60"/>
    <property type="match status" value="1"/>
</dbReference>
<sequence>MANLQLFSSLRGALLPKATAQNEAGGCAYERTPRGALALYAATGCFNGTYYASADAQLQQVLTLCEQVPPAFVAQTAIYARQVAHMKDMPALLLATLTTRDAEVFARAFPRVVDNGRLLRNFVQIMRSGQVGRKSLGSLPKRMVRQWLQQASVATIVQAAIGQQPSLADVIRMVHPKPADAEREALYAWVIGKPYQETALPAVLQAYEAFKRAPGEALPDLPFQYYTAVPLTRAHWALLAERVSWQTLRMNLNTFARHGVFADAAMVAKVAARLRDPEQIQRARVFPYQLQMAYTAASQLPPQIGAALQDAMEIATRQVPVLEGKVVVAVDVSGSMASPVTGYRKGAATSVRCVDVAALIAACVQRTNPEATVLPFDTQVRSLRLNPRDSVLTQAQQLAAQCGGGTSVSAPLAHLNAMRAQVDVLVMVSDNESWRDTRSGAATATMREWTRLRARCPQARMVCIDLQPVATSQTLERDDILHVGGFSDAVFDLIATFAAQGAGATRWVERIGSIEL</sequence>
<dbReference type="RefSeq" id="WP_104611554.1">
    <property type="nucleotide sequence ID" value="NZ_MDEI01000004.1"/>
</dbReference>
<dbReference type="EMBL" id="MDEI01000004">
    <property type="protein sequence ID" value="PPU69254.1"/>
    <property type="molecule type" value="Genomic_DNA"/>
</dbReference>
<feature type="domain" description="TROVE" evidence="7">
    <location>
        <begin position="20"/>
        <end position="324"/>
    </location>
</feature>
<dbReference type="InterPro" id="IPR008858">
    <property type="entry name" value="TROVE_dom"/>
</dbReference>
<dbReference type="GO" id="GO:1990904">
    <property type="term" value="C:ribonucleoprotein complex"/>
    <property type="evidence" value="ECO:0007669"/>
    <property type="project" value="UniProtKB-KW"/>
</dbReference>
<dbReference type="GO" id="GO:0003723">
    <property type="term" value="F:RNA binding"/>
    <property type="evidence" value="ECO:0007669"/>
    <property type="project" value="UniProtKB-KW"/>
</dbReference>
<dbReference type="InterPro" id="IPR036465">
    <property type="entry name" value="vWFA_dom_sf"/>
</dbReference>
<dbReference type="GO" id="GO:0046872">
    <property type="term" value="F:metal ion binding"/>
    <property type="evidence" value="ECO:0007669"/>
    <property type="project" value="UniProtKB-KW"/>
</dbReference>
<keyword evidence="9" id="KW-1185">Reference proteome</keyword>
<comment type="caution">
    <text evidence="8">The sequence shown here is derived from an EMBL/GenBank/DDBJ whole genome shotgun (WGS) entry which is preliminary data.</text>
</comment>
<dbReference type="Proteomes" id="UP000238191">
    <property type="component" value="Unassembled WGS sequence"/>
</dbReference>
<evidence type="ECO:0000256" key="5">
    <source>
        <dbReference type="ARBA" id="ARBA00022884"/>
    </source>
</evidence>
<keyword evidence="4" id="KW-0479">Metal-binding</keyword>
<comment type="similarity">
    <text evidence="2">Belongs to the Ro 60 kDa family.</text>
</comment>
<evidence type="ECO:0000256" key="3">
    <source>
        <dbReference type="ARBA" id="ARBA00022490"/>
    </source>
</evidence>
<protein>
    <submittedName>
        <fullName evidence="8">RNA-binding protein</fullName>
    </submittedName>
</protein>
<accession>A0A2S7D685</accession>
<comment type="subcellular location">
    <subcellularLocation>
        <location evidence="1">Cytoplasm</location>
    </subcellularLocation>
</comment>
<dbReference type="PANTHER" id="PTHR14202:SF0">
    <property type="entry name" value="RNA-BINDING PROTEIN RO60"/>
    <property type="match status" value="1"/>
</dbReference>
<keyword evidence="6" id="KW-0687">Ribonucleoprotein</keyword>
<dbReference type="GO" id="GO:0005737">
    <property type="term" value="C:cytoplasm"/>
    <property type="evidence" value="ECO:0007669"/>
    <property type="project" value="UniProtKB-SubCell"/>
</dbReference>
<dbReference type="SUPFAM" id="SSF140864">
    <property type="entry name" value="TROVE domain-like"/>
    <property type="match status" value="1"/>
</dbReference>
<evidence type="ECO:0000313" key="8">
    <source>
        <dbReference type="EMBL" id="PPU69254.1"/>
    </source>
</evidence>
<dbReference type="Gene3D" id="3.40.50.410">
    <property type="entry name" value="von Willebrand factor, type A domain"/>
    <property type="match status" value="1"/>
</dbReference>
<keyword evidence="5" id="KW-0694">RNA-binding</keyword>
<evidence type="ECO:0000313" key="9">
    <source>
        <dbReference type="Proteomes" id="UP000238191"/>
    </source>
</evidence>
<organism evidence="8 9">
    <name type="scientific">Xanthomonas pisi</name>
    <dbReference type="NCBI Taxonomy" id="56457"/>
    <lineage>
        <taxon>Bacteria</taxon>
        <taxon>Pseudomonadati</taxon>
        <taxon>Pseudomonadota</taxon>
        <taxon>Gammaproteobacteria</taxon>
        <taxon>Lysobacterales</taxon>
        <taxon>Lysobacteraceae</taxon>
        <taxon>Xanthomonas</taxon>
    </lineage>
</organism>
<proteinExistence type="inferred from homology"/>
<dbReference type="InterPro" id="IPR056800">
    <property type="entry name" value="vWA_Ro60"/>
</dbReference>
<dbReference type="SUPFAM" id="SSF53300">
    <property type="entry name" value="vWA-like"/>
    <property type="match status" value="1"/>
</dbReference>
<evidence type="ECO:0000256" key="1">
    <source>
        <dbReference type="ARBA" id="ARBA00004496"/>
    </source>
</evidence>
<dbReference type="InterPro" id="IPR037214">
    <property type="entry name" value="TROVE_dom_sf"/>
</dbReference>
<dbReference type="PANTHER" id="PTHR14202">
    <property type="entry name" value="60 KDA RIBONUCLEOPROTEIN SSA/RO"/>
    <property type="match status" value="1"/>
</dbReference>
<gene>
    <name evidence="8" type="ORF">XpiCFBP4643_06965</name>
</gene>
<dbReference type="AlphaFoldDB" id="A0A2S7D685"/>
<reference evidence="9" key="1">
    <citation type="submission" date="2016-08" db="EMBL/GenBank/DDBJ databases">
        <authorList>
            <person name="Merda D."/>
            <person name="Briand M."/>
            <person name="Taghouti G."/>
            <person name="Carrere S."/>
            <person name="Gouzy J."/>
            <person name="Portier P."/>
            <person name="Jacques M.-A."/>
            <person name="Fischer-Le Saux M."/>
        </authorList>
    </citation>
    <scope>NUCLEOTIDE SEQUENCE [LARGE SCALE GENOMIC DNA]</scope>
    <source>
        <strain evidence="9">CFBP4643</strain>
    </source>
</reference>
<dbReference type="InterPro" id="IPR040322">
    <property type="entry name" value="TROVE2"/>
</dbReference>
<evidence type="ECO:0000256" key="2">
    <source>
        <dbReference type="ARBA" id="ARBA00007814"/>
    </source>
</evidence>
<dbReference type="PROSITE" id="PS50988">
    <property type="entry name" value="TROVE"/>
    <property type="match status" value="1"/>
</dbReference>
<name>A0A2S7D685_9XANT</name>
<evidence type="ECO:0000259" key="7">
    <source>
        <dbReference type="PROSITE" id="PS50988"/>
    </source>
</evidence>
<keyword evidence="3" id="KW-0963">Cytoplasm</keyword>
<evidence type="ECO:0000256" key="4">
    <source>
        <dbReference type="ARBA" id="ARBA00022723"/>
    </source>
</evidence>
<evidence type="ECO:0000256" key="6">
    <source>
        <dbReference type="ARBA" id="ARBA00023274"/>
    </source>
</evidence>